<accession>A0A9X6XVK4</accession>
<reference evidence="1 2" key="1">
    <citation type="submission" date="2017-09" db="EMBL/GenBank/DDBJ databases">
        <title>Large-scale bioinformatics analysis of Bacillus genomes uncovers conserved roles of natural products in bacterial physiology.</title>
        <authorList>
            <consortium name="Agbiome Team Llc"/>
            <person name="Bleich R.M."/>
            <person name="Grubbs K.J."/>
            <person name="Santa Maria K.C."/>
            <person name="Allen S.E."/>
            <person name="Farag S."/>
            <person name="Shank E.A."/>
            <person name="Bowers A."/>
        </authorList>
    </citation>
    <scope>NUCLEOTIDE SEQUENCE [LARGE SCALE GENOMIC DNA]</scope>
    <source>
        <strain evidence="1 2">AFS092789</strain>
    </source>
</reference>
<dbReference type="Proteomes" id="UP000219922">
    <property type="component" value="Unassembled WGS sequence"/>
</dbReference>
<sequence length="122" mass="14697">MNVREFEKLKKIQKEKEQVLTIDDLTNKEDRTLLYGYTCEKETWHVYVKNNAIYTLVNPYGNNVEYVEIESNQEYVPDKRLYPERCDFEFCSLLKQKGIYLPFTTWQDDIKEETYYGKVIGI</sequence>
<dbReference type="RefSeq" id="WP_098006776.1">
    <property type="nucleotide sequence ID" value="NZ_NVMX01000129.1"/>
</dbReference>
<proteinExistence type="predicted"/>
<gene>
    <name evidence="1" type="ORF">CON36_32320</name>
</gene>
<evidence type="ECO:0000313" key="1">
    <source>
        <dbReference type="EMBL" id="PDZ94714.1"/>
    </source>
</evidence>
<protein>
    <submittedName>
        <fullName evidence="1">Uncharacterized protein</fullName>
    </submittedName>
</protein>
<dbReference type="AlphaFoldDB" id="A0A9X6XVK4"/>
<organism evidence="1 2">
    <name type="scientific">Bacillus cereus</name>
    <dbReference type="NCBI Taxonomy" id="1396"/>
    <lineage>
        <taxon>Bacteria</taxon>
        <taxon>Bacillati</taxon>
        <taxon>Bacillota</taxon>
        <taxon>Bacilli</taxon>
        <taxon>Bacillales</taxon>
        <taxon>Bacillaceae</taxon>
        <taxon>Bacillus</taxon>
        <taxon>Bacillus cereus group</taxon>
    </lineage>
</organism>
<evidence type="ECO:0000313" key="2">
    <source>
        <dbReference type="Proteomes" id="UP000219922"/>
    </source>
</evidence>
<dbReference type="EMBL" id="NVMX01000129">
    <property type="protein sequence ID" value="PDZ94714.1"/>
    <property type="molecule type" value="Genomic_DNA"/>
</dbReference>
<comment type="caution">
    <text evidence="1">The sequence shown here is derived from an EMBL/GenBank/DDBJ whole genome shotgun (WGS) entry which is preliminary data.</text>
</comment>
<name>A0A9X6XVK4_BACCE</name>